<organism evidence="3 4">
    <name type="scientific">Malassezia psittaci</name>
    <dbReference type="NCBI Taxonomy" id="1821823"/>
    <lineage>
        <taxon>Eukaryota</taxon>
        <taxon>Fungi</taxon>
        <taxon>Dikarya</taxon>
        <taxon>Basidiomycota</taxon>
        <taxon>Ustilaginomycotina</taxon>
        <taxon>Malasseziomycetes</taxon>
        <taxon>Malasseziales</taxon>
        <taxon>Malasseziaceae</taxon>
        <taxon>Malassezia</taxon>
    </lineage>
</organism>
<feature type="region of interest" description="Disordered" evidence="1">
    <location>
        <begin position="81"/>
        <end position="132"/>
    </location>
</feature>
<sequence length="132" mass="14524">MSQAWFGTKPDFPSLSTNQSLLQWSELIFQFTLAILVHGSRVCAVFAIFPVALFVVMELSGYIVLLSTGIRHKDNLLESAVEKSETKQSQQAAHIDDKASSLSTSIKPSSNITTTEPLRERLNTQVAEPATN</sequence>
<accession>A0AAF0F6X5</accession>
<feature type="compositionally biased region" description="Polar residues" evidence="1">
    <location>
        <begin position="100"/>
        <end position="116"/>
    </location>
</feature>
<feature type="compositionally biased region" description="Polar residues" evidence="1">
    <location>
        <begin position="123"/>
        <end position="132"/>
    </location>
</feature>
<keyword evidence="2" id="KW-1133">Transmembrane helix</keyword>
<dbReference type="Proteomes" id="UP001214628">
    <property type="component" value="Chromosome 3"/>
</dbReference>
<reference evidence="3" key="1">
    <citation type="submission" date="2023-02" db="EMBL/GenBank/DDBJ databases">
        <title>Mating type loci evolution in Malassezia.</title>
        <authorList>
            <person name="Coelho M.A."/>
        </authorList>
    </citation>
    <scope>NUCLEOTIDE SEQUENCE</scope>
    <source>
        <strain evidence="3">CBS 14136</strain>
    </source>
</reference>
<evidence type="ECO:0000313" key="3">
    <source>
        <dbReference type="EMBL" id="WFD43833.1"/>
    </source>
</evidence>
<name>A0AAF0F6X5_9BASI</name>
<feature type="transmembrane region" description="Helical" evidence="2">
    <location>
        <begin position="44"/>
        <end position="65"/>
    </location>
</feature>
<dbReference type="EMBL" id="CP118377">
    <property type="protein sequence ID" value="WFD43833.1"/>
    <property type="molecule type" value="Genomic_DNA"/>
</dbReference>
<proteinExistence type="predicted"/>
<evidence type="ECO:0000256" key="2">
    <source>
        <dbReference type="SAM" id="Phobius"/>
    </source>
</evidence>
<evidence type="ECO:0000313" key="4">
    <source>
        <dbReference type="Proteomes" id="UP001214628"/>
    </source>
</evidence>
<protein>
    <submittedName>
        <fullName evidence="3">Uncharacterized protein</fullName>
    </submittedName>
</protein>
<gene>
    <name evidence="3" type="ORF">MPSI1_002498</name>
</gene>
<keyword evidence="2" id="KW-0812">Transmembrane</keyword>
<dbReference type="AlphaFoldDB" id="A0AAF0F6X5"/>
<keyword evidence="2" id="KW-0472">Membrane</keyword>
<keyword evidence="4" id="KW-1185">Reference proteome</keyword>
<evidence type="ECO:0000256" key="1">
    <source>
        <dbReference type="SAM" id="MobiDB-lite"/>
    </source>
</evidence>